<accession>A0A6P3YXU7</accession>
<feature type="coiled-coil region" evidence="1">
    <location>
        <begin position="2425"/>
        <end position="2473"/>
    </location>
</feature>
<evidence type="ECO:0000256" key="1">
    <source>
        <dbReference type="SAM" id="Coils"/>
    </source>
</evidence>
<feature type="region of interest" description="Disordered" evidence="2">
    <location>
        <begin position="767"/>
        <end position="788"/>
    </location>
</feature>
<evidence type="ECO:0000313" key="5">
    <source>
        <dbReference type="RefSeq" id="XP_015867258.2"/>
    </source>
</evidence>
<protein>
    <submittedName>
        <fullName evidence="5 6">Uncharacterized protein LOC107404776 isoform X1</fullName>
    </submittedName>
</protein>
<feature type="coiled-coil region" evidence="1">
    <location>
        <begin position="1614"/>
        <end position="1714"/>
    </location>
</feature>
<sequence>MDKNKSRTDLLAAGKKKLQQFRQKKDGKGSGSHGKSTKKSGKSEKHETDAMPTVAEPTASSEVPGGEIVARVDSDLAVGDSLESHSMGKSVVTDSDVSVVDPSTLAITREANESVLAHDPELTTVKMGVSEHEVDLVQNGGTGTGTVDAEVAGIMPVNSDGMTSGGKTEDGNMSESVDSTEGVTRTIESQSVNRGDLPSEEDTPEASVLQAREDQVTAVGAMQEADGLDGTQSDRSREVDLQGHIKLPSEVDISAETLPGIALLPTSVEASYDVDQCGKVDDVSISAGADVSDGFSASALALPDVEISSASPALENQQRMAAETGSFYEETAEILSRSGDYGNGWENRVQDHTGDSSVAEGYNQQTLVSLEGPVETDVSTTAHLSSISLSQLTCFIRGLSEEDYRFLLKSREPVSNSELGTSNSIVVDNKFSDLLDRLKEELFLTNFTKDIFQLQLSQQCELQVEFDHKHRQLVDEMSLLSASCNEVRERNQHLTEELAHCRYELEAVTSGRMELENQLNAAKVEVGDLSARAYELQNSLERSEGDLMSLSSELADFKNLVATLKGENENLSETIISLTEERKKCLEENEKLSTELADCRTVITALQFESSNLTGNLSSVTEDRKKLEDEKEHLCIENGKLSTELAGCKDLISALQIEIDNLKGNLALVTDEREKLEGDKKLSSLENERLSSELLVLQEQLSTEHGERTRIEVDLKEVKMHLEQLMEENISLTSSLDVHKARLTEANSRSIEMAAQVGEAENQVEISEVQSKSHENATPSEDSHQIVKGDGVSFPLVKRPLSDSFSGEEVYNDSFGFVALKIHLEEAEKILNHLEKAIEGVHYQSTSFSRSGDKSSPPGVSKLIQAFESKVPLDEHEAEDKASTENQSPAADPFILTKEHTGNLRALLEQLVLDAANASLMFKGERDSRENADAAFRGLNDQYEALREHSNNLEANVIEFEVLYESVKQHGGNIEAANSELVVLCEAVKQQATSLKAENSELVTKLHEYESRISEIQSQLYDVQQNSKDMASEISKQLEILQKEVDERVLILEQDRNSTFAEIVEIVRKLDESVGNSGLTVSGPHDGLDVVSLVAASVNAAAKVIEDIWKKLETARTDQEAIYTSYREANKNCDDMRQKNDLAVGILQQMHSDLRKLLTDLHGSTEENELSIENEKLLEPLDYDSYKTLMEELDSFRSERLELEYVNKKLNSELIKIMGEFEEHKKRCLDSNAISKLTEDVEGVLKLEDTEIDMDASPASRFELLVSILIQKYKADDMQVCLARDEYGSKVMELAESQEEIKNMIALCLQYENEVFVLKEGLTQANEALSAAHSELQVKISELDQSEQQRLSTREKLSIAVAKGKGLIVQRDNLKQSLAETSNELERCLQDLHFKDAKLHEVEIKLKAYSEAGERVEALESELSYIRNSATGLRESFLLKDSVLQRIEEILEDLDLPEHFHSRDIIEKIDWLARTATGNPLPHTDWDQKSSAGGGSYSDVGFVGMEPWKDDGQPNLNTGEDLKRKYEELQSKFYGLAEQNEMLEQSLMERNNMVQRWEELLDRIDMPAHLRSVEPEDRIEWLGSALLEAHRETISLQQKVDNFENYCGSLTSDLEDSQRRISDLEASLQAVIHEKENLSERLEILKQDHEHLSSKASQFEVENKMLQTEVAGFQENEAEMLGNEKRMAEFEAENKVLQDEVTRLKENVAEMLGNEKHTEGEIKKLQGLICDALHDPRTQEQVSAGCSIECLEVLLRKLLDDCATFSLEKAVLDSAVDGLHADATHDGVRSRSWESDIALLKKELEEALHDLMCVKEERDGYVLKQQNMAYEIEALNKKKEELQSLLNQEEQKSVSLREKLNVAVRKGKLLVQQRDSLKQTNEEIKTEMEHLKSEVNIQKNKLSEYEQKFRDLSVYPERVEALESETLFLRNHLTESEHHLQEAGNTLSAILTSIGDIDVGDIVDSGDPIKKLKQIAKLCADLRSDMASSQQESRKSKRAAELLLAELNEVQERNDGLQEDLAKAATELAEVTKERELAEAAKLEALSRFEELYKVHSAEQNNQFTECMGLKASVDQLRNGLHDINNLLTDVFHKDWEILQSLETGMNSCTKPSNATAVVGMPHLNIYGGLISANSDEKDNFSSMEIWSNSIKQEHFDGNFVSEICSSVGHQLQDLMIEVGVLKEKLHKHSSLLQEQAANLFKVMSVVHKEINNLNESYEVMKKNIIHVESTEKEKDKELVALRKYIALLLEAFSSSVAEIESRKAELLGKNLAAGDLGLKSANLSGGSFSWQDDVSSEESIRTMADKLFLAVRDFSNMKAEIVEGSQKEMKITIIDLQKELQEKEIQKERICMDLVNQIKEAEAAAARHSQDLQSSRNRVHDLEKQVEVISVERSLLEQKVNELQGAHASSTELEDRITSLTDVLAAKDQEIEALMQALDEEEVQMEDLTNKIEGLEKVVQQKNIDLENLEASRGKVVKKLSITVSKFDELHHLSASLLSEVEKLQSQLQDRDTEISFLRQEVTRCTNDALAASQLSNKKTSDEIHEFLMWFDMIIAKVGVHNLHLDFDGQFQEQKDIIQKKIESVISELEDLREVAHSKDTLLLVERNKVEELKRKEEILQKSLHDKESHLNFLEGVGASGKATSMTPEILEVEPVVNNWTVPGTSVAPQVRSLRKGNNDQVAVAIDMDPESTSRLEDEDDDKVHGFKSLTTSRSVPRFTRPVADMIDGLWVSCDRTLMRRPVLRLGIILYWAVLHALLAAFAF</sequence>
<keyword evidence="1" id="KW-0175">Coiled coil</keyword>
<evidence type="ECO:0000313" key="4">
    <source>
        <dbReference type="Proteomes" id="UP001652623"/>
    </source>
</evidence>
<feature type="coiled-coil region" evidence="1">
    <location>
        <begin position="2576"/>
        <end position="2631"/>
    </location>
</feature>
<feature type="transmembrane region" description="Helical" evidence="3">
    <location>
        <begin position="2744"/>
        <end position="2764"/>
    </location>
</feature>
<dbReference type="Proteomes" id="UP001652623">
    <property type="component" value="Chromosome 5"/>
</dbReference>
<feature type="coiled-coil region" evidence="1">
    <location>
        <begin position="505"/>
        <end position="679"/>
    </location>
</feature>
<feature type="coiled-coil region" evidence="1">
    <location>
        <begin position="1993"/>
        <end position="2041"/>
    </location>
</feature>
<dbReference type="GeneID" id="107404776"/>
<dbReference type="Gene3D" id="1.20.1170.10">
    <property type="match status" value="1"/>
</dbReference>
<organism evidence="4 5">
    <name type="scientific">Ziziphus jujuba</name>
    <name type="common">Chinese jujube</name>
    <name type="synonym">Ziziphus sativa</name>
    <dbReference type="NCBI Taxonomy" id="326968"/>
    <lineage>
        <taxon>Eukaryota</taxon>
        <taxon>Viridiplantae</taxon>
        <taxon>Streptophyta</taxon>
        <taxon>Embryophyta</taxon>
        <taxon>Tracheophyta</taxon>
        <taxon>Spermatophyta</taxon>
        <taxon>Magnoliopsida</taxon>
        <taxon>eudicotyledons</taxon>
        <taxon>Gunneridae</taxon>
        <taxon>Pentapetalae</taxon>
        <taxon>rosids</taxon>
        <taxon>fabids</taxon>
        <taxon>Rosales</taxon>
        <taxon>Rhamnaceae</taxon>
        <taxon>Paliureae</taxon>
        <taxon>Ziziphus</taxon>
    </lineage>
</organism>
<keyword evidence="3" id="KW-0472">Membrane</keyword>
<gene>
    <name evidence="5 6" type="primary">LOC107404776</name>
</gene>
<dbReference type="PANTHER" id="PTHR43939">
    <property type="entry name" value="COILED-COIL DOMAIN-CONTAINING PROTEIN 158"/>
    <property type="match status" value="1"/>
</dbReference>
<keyword evidence="3" id="KW-0812">Transmembrane</keyword>
<feature type="coiled-coil region" evidence="1">
    <location>
        <begin position="1790"/>
        <end position="1908"/>
    </location>
</feature>
<feature type="coiled-coil region" evidence="1">
    <location>
        <begin position="817"/>
        <end position="844"/>
    </location>
</feature>
<dbReference type="RefSeq" id="XP_048331430.1">
    <property type="nucleotide sequence ID" value="XM_048475473.2"/>
</dbReference>
<evidence type="ECO:0000313" key="6">
    <source>
        <dbReference type="RefSeq" id="XP_048331430.1"/>
    </source>
</evidence>
<keyword evidence="4" id="KW-1185">Reference proteome</keyword>
<dbReference type="Gene3D" id="1.10.287.1490">
    <property type="match status" value="1"/>
</dbReference>
<feature type="coiled-coil region" evidence="1">
    <location>
        <begin position="2327"/>
        <end position="2400"/>
    </location>
</feature>
<proteinExistence type="predicted"/>
<feature type="coiled-coil region" evidence="1">
    <location>
        <begin position="985"/>
        <end position="1026"/>
    </location>
</feature>
<reference evidence="5 6" key="1">
    <citation type="submission" date="2025-05" db="UniProtKB">
        <authorList>
            <consortium name="RefSeq"/>
        </authorList>
    </citation>
    <scope>IDENTIFICATION</scope>
    <source>
        <tissue evidence="5 6">Seedling</tissue>
    </source>
</reference>
<keyword evidence="3" id="KW-1133">Transmembrane helix</keyword>
<feature type="coiled-coil region" evidence="1">
    <location>
        <begin position="929"/>
        <end position="956"/>
    </location>
</feature>
<feature type="compositionally biased region" description="Basic and acidic residues" evidence="2">
    <location>
        <begin position="873"/>
        <end position="883"/>
    </location>
</feature>
<dbReference type="RefSeq" id="XP_015867258.2">
    <property type="nucleotide sequence ID" value="XM_016011772.4"/>
</dbReference>
<evidence type="ECO:0000256" key="2">
    <source>
        <dbReference type="SAM" id="MobiDB-lite"/>
    </source>
</evidence>
<dbReference type="PANTHER" id="PTHR43939:SF50">
    <property type="entry name" value="NUCLEOPORIN"/>
    <property type="match status" value="1"/>
</dbReference>
<evidence type="ECO:0000256" key="3">
    <source>
        <dbReference type="SAM" id="Phobius"/>
    </source>
</evidence>
<feature type="compositionally biased region" description="Polar residues" evidence="2">
    <location>
        <begin position="160"/>
        <end position="193"/>
    </location>
</feature>
<feature type="region of interest" description="Disordered" evidence="2">
    <location>
        <begin position="1"/>
        <end position="65"/>
    </location>
</feature>
<feature type="region of interest" description="Disordered" evidence="2">
    <location>
        <begin position="156"/>
        <end position="209"/>
    </location>
</feature>
<feature type="region of interest" description="Disordered" evidence="2">
    <location>
        <begin position="873"/>
        <end position="892"/>
    </location>
</feature>
<name>A0A6P3YXU7_ZIZJJ</name>
<feature type="compositionally biased region" description="Basic and acidic residues" evidence="2">
    <location>
        <begin position="771"/>
        <end position="787"/>
    </location>
</feature>